<feature type="transmembrane region" description="Helical" evidence="1">
    <location>
        <begin position="20"/>
        <end position="46"/>
    </location>
</feature>
<name>A0A7V3VU58_UNCW3</name>
<evidence type="ECO:0000313" key="2">
    <source>
        <dbReference type="EMBL" id="HGE78328.1"/>
    </source>
</evidence>
<dbReference type="EMBL" id="DTOZ01000132">
    <property type="protein sequence ID" value="HGE78328.1"/>
    <property type="molecule type" value="Genomic_DNA"/>
</dbReference>
<keyword evidence="1" id="KW-0472">Membrane</keyword>
<proteinExistence type="predicted"/>
<keyword evidence="1" id="KW-0812">Transmembrane</keyword>
<protein>
    <recommendedName>
        <fullName evidence="3">PH domain-containing protein</fullName>
    </recommendedName>
</protein>
<dbReference type="AlphaFoldDB" id="A0A7V3VU58"/>
<reference evidence="2" key="1">
    <citation type="journal article" date="2020" name="mSystems">
        <title>Genome- and Community-Level Interaction Insights into Carbon Utilization and Element Cycling Functions of Hydrothermarchaeota in Hydrothermal Sediment.</title>
        <authorList>
            <person name="Zhou Z."/>
            <person name="Liu Y."/>
            <person name="Xu W."/>
            <person name="Pan J."/>
            <person name="Luo Z.H."/>
            <person name="Li M."/>
        </authorList>
    </citation>
    <scope>NUCLEOTIDE SEQUENCE [LARGE SCALE GENOMIC DNA]</scope>
    <source>
        <strain evidence="2">SpSt-961</strain>
    </source>
</reference>
<evidence type="ECO:0000256" key="1">
    <source>
        <dbReference type="SAM" id="Phobius"/>
    </source>
</evidence>
<keyword evidence="1" id="KW-1133">Transmembrane helix</keyword>
<evidence type="ECO:0008006" key="3">
    <source>
        <dbReference type="Google" id="ProtNLM"/>
    </source>
</evidence>
<organism evidence="2">
    <name type="scientific">candidate division WOR-3 bacterium</name>
    <dbReference type="NCBI Taxonomy" id="2052148"/>
    <lineage>
        <taxon>Bacteria</taxon>
        <taxon>Bacteria division WOR-3</taxon>
    </lineage>
</organism>
<accession>A0A7V3VU58</accession>
<sequence length="132" mass="15773">MRWQVHPAKENPAKTLLSGTFIVVFLILIALVYNLYWALLGFIFLISSLHSYYFPTTYEITEDELIIKTVFSKQRRKLNEFKKFYIGKNGILLSPFIRRTFLNNFRGVFLLLPKERDEIVKFIKDKFKEKNE</sequence>
<comment type="caution">
    <text evidence="2">The sequence shown here is derived from an EMBL/GenBank/DDBJ whole genome shotgun (WGS) entry which is preliminary data.</text>
</comment>
<gene>
    <name evidence="2" type="ORF">ENX68_04930</name>
</gene>